<proteinExistence type="predicted"/>
<sequence>MSLKFKVSRSEGQEAGP</sequence>
<accession>S7ZAY4</accession>
<evidence type="ECO:0000313" key="1">
    <source>
        <dbReference type="EMBL" id="EPS27389.1"/>
    </source>
</evidence>
<gene>
    <name evidence="1" type="ORF">PDE_02332</name>
</gene>
<reference evidence="1 2" key="1">
    <citation type="journal article" date="2013" name="PLoS ONE">
        <title>Genomic and secretomic analyses reveal unique features of the lignocellulolytic enzyme system of Penicillium decumbens.</title>
        <authorList>
            <person name="Liu G."/>
            <person name="Zhang L."/>
            <person name="Wei X."/>
            <person name="Zou G."/>
            <person name="Qin Y."/>
            <person name="Ma L."/>
            <person name="Li J."/>
            <person name="Zheng H."/>
            <person name="Wang S."/>
            <person name="Wang C."/>
            <person name="Xun L."/>
            <person name="Zhao G.-P."/>
            <person name="Zhou Z."/>
            <person name="Qu Y."/>
        </authorList>
    </citation>
    <scope>NUCLEOTIDE SEQUENCE [LARGE SCALE GENOMIC DNA]</scope>
    <source>
        <strain evidence="2">114-2 / CGMCC 5302</strain>
    </source>
</reference>
<dbReference type="EMBL" id="KB644410">
    <property type="protein sequence ID" value="EPS27389.1"/>
    <property type="molecule type" value="Genomic_DNA"/>
</dbReference>
<dbReference type="HOGENOM" id="CLU_3432032_0_0_1"/>
<dbReference type="Proteomes" id="UP000019376">
    <property type="component" value="Unassembled WGS sequence"/>
</dbReference>
<protein>
    <submittedName>
        <fullName evidence="1">Uncharacterized protein</fullName>
    </submittedName>
</protein>
<keyword evidence="2" id="KW-1185">Reference proteome</keyword>
<evidence type="ECO:0000313" key="2">
    <source>
        <dbReference type="Proteomes" id="UP000019376"/>
    </source>
</evidence>
<organism evidence="1 2">
    <name type="scientific">Penicillium oxalicum (strain 114-2 / CGMCC 5302)</name>
    <name type="common">Penicillium decumbens</name>
    <dbReference type="NCBI Taxonomy" id="933388"/>
    <lineage>
        <taxon>Eukaryota</taxon>
        <taxon>Fungi</taxon>
        <taxon>Dikarya</taxon>
        <taxon>Ascomycota</taxon>
        <taxon>Pezizomycotina</taxon>
        <taxon>Eurotiomycetes</taxon>
        <taxon>Eurotiomycetidae</taxon>
        <taxon>Eurotiales</taxon>
        <taxon>Aspergillaceae</taxon>
        <taxon>Penicillium</taxon>
    </lineage>
</organism>
<name>S7ZAY4_PENO1</name>
<dbReference type="AlphaFoldDB" id="S7ZAY4"/>